<reference evidence="2 4" key="2">
    <citation type="journal article" date="2014" name="BMC Genomics">
        <title>An improved genome release (version Mt4.0) for the model legume Medicago truncatula.</title>
        <authorList>
            <person name="Tang H."/>
            <person name="Krishnakumar V."/>
            <person name="Bidwell S."/>
            <person name="Rosen B."/>
            <person name="Chan A."/>
            <person name="Zhou S."/>
            <person name="Gentzbittel L."/>
            <person name="Childs K.L."/>
            <person name="Yandell M."/>
            <person name="Gundlach H."/>
            <person name="Mayer K.F."/>
            <person name="Schwartz D.C."/>
            <person name="Town C.D."/>
        </authorList>
    </citation>
    <scope>GENOME REANNOTATION</scope>
    <source>
        <strain evidence="2">A17</strain>
        <strain evidence="3 4">cv. Jemalong A17</strain>
    </source>
</reference>
<proteinExistence type="predicted"/>
<evidence type="ECO:0000313" key="2">
    <source>
        <dbReference type="EMBL" id="KEH17539.1"/>
    </source>
</evidence>
<accession>A0A072TIZ2</accession>
<reference evidence="2 4" key="1">
    <citation type="journal article" date="2011" name="Nature">
        <title>The Medicago genome provides insight into the evolution of rhizobial symbioses.</title>
        <authorList>
            <person name="Young N.D."/>
            <person name="Debelle F."/>
            <person name="Oldroyd G.E."/>
            <person name="Geurts R."/>
            <person name="Cannon S.B."/>
            <person name="Udvardi M.K."/>
            <person name="Benedito V.A."/>
            <person name="Mayer K.F."/>
            <person name="Gouzy J."/>
            <person name="Schoof H."/>
            <person name="Van de Peer Y."/>
            <person name="Proost S."/>
            <person name="Cook D.R."/>
            <person name="Meyers B.C."/>
            <person name="Spannagl M."/>
            <person name="Cheung F."/>
            <person name="De Mita S."/>
            <person name="Krishnakumar V."/>
            <person name="Gundlach H."/>
            <person name="Zhou S."/>
            <person name="Mudge J."/>
            <person name="Bharti A.K."/>
            <person name="Murray J.D."/>
            <person name="Naoumkina M.A."/>
            <person name="Rosen B."/>
            <person name="Silverstein K.A."/>
            <person name="Tang H."/>
            <person name="Rombauts S."/>
            <person name="Zhao P.X."/>
            <person name="Zhou P."/>
            <person name="Barbe V."/>
            <person name="Bardou P."/>
            <person name="Bechner M."/>
            <person name="Bellec A."/>
            <person name="Berger A."/>
            <person name="Berges H."/>
            <person name="Bidwell S."/>
            <person name="Bisseling T."/>
            <person name="Choisne N."/>
            <person name="Couloux A."/>
            <person name="Denny R."/>
            <person name="Deshpande S."/>
            <person name="Dai X."/>
            <person name="Doyle J.J."/>
            <person name="Dudez A.M."/>
            <person name="Farmer A.D."/>
            <person name="Fouteau S."/>
            <person name="Franken C."/>
            <person name="Gibelin C."/>
            <person name="Gish J."/>
            <person name="Goldstein S."/>
            <person name="Gonzalez A.J."/>
            <person name="Green P.J."/>
            <person name="Hallab A."/>
            <person name="Hartog M."/>
            <person name="Hua A."/>
            <person name="Humphray S.J."/>
            <person name="Jeong D.H."/>
            <person name="Jing Y."/>
            <person name="Jocker A."/>
            <person name="Kenton S.M."/>
            <person name="Kim D.J."/>
            <person name="Klee K."/>
            <person name="Lai H."/>
            <person name="Lang C."/>
            <person name="Lin S."/>
            <person name="Macmil S.L."/>
            <person name="Magdelenat G."/>
            <person name="Matthews L."/>
            <person name="McCorrison J."/>
            <person name="Monaghan E.L."/>
            <person name="Mun J.H."/>
            <person name="Najar F.Z."/>
            <person name="Nicholson C."/>
            <person name="Noirot C."/>
            <person name="O'Bleness M."/>
            <person name="Paule C.R."/>
            <person name="Poulain J."/>
            <person name="Prion F."/>
            <person name="Qin B."/>
            <person name="Qu C."/>
            <person name="Retzel E.F."/>
            <person name="Riddle C."/>
            <person name="Sallet E."/>
            <person name="Samain S."/>
            <person name="Samson N."/>
            <person name="Sanders I."/>
            <person name="Saurat O."/>
            <person name="Scarpelli C."/>
            <person name="Schiex T."/>
            <person name="Segurens B."/>
            <person name="Severin A.J."/>
            <person name="Sherrier D.J."/>
            <person name="Shi R."/>
            <person name="Sims S."/>
            <person name="Singer S.R."/>
            <person name="Sinharoy S."/>
            <person name="Sterck L."/>
            <person name="Viollet A."/>
            <person name="Wang B.B."/>
            <person name="Wang K."/>
            <person name="Wang M."/>
            <person name="Wang X."/>
            <person name="Warfsmann J."/>
            <person name="Weissenbach J."/>
            <person name="White D.D."/>
            <person name="White J.D."/>
            <person name="Wiley G.B."/>
            <person name="Wincker P."/>
            <person name="Xing Y."/>
            <person name="Yang L."/>
            <person name="Yao Z."/>
            <person name="Ying F."/>
            <person name="Zhai J."/>
            <person name="Zhou L."/>
            <person name="Zuber A."/>
            <person name="Denarie J."/>
            <person name="Dixon R.A."/>
            <person name="May G.D."/>
            <person name="Schwartz D.C."/>
            <person name="Rogers J."/>
            <person name="Quetier F."/>
            <person name="Town C.D."/>
            <person name="Roe B.A."/>
        </authorList>
    </citation>
    <scope>NUCLEOTIDE SEQUENCE [LARGE SCALE GENOMIC DNA]</scope>
    <source>
        <strain evidence="2">A17</strain>
        <strain evidence="3 4">cv. Jemalong A17</strain>
    </source>
</reference>
<sequence length="89" mass="10389">MLDSSRKLHQDISGSSGYCNNGHNFIRKNADMDVDFSRYEDEDITLDHDDYRRPVNLDLSQNLNIASSSKMNHVRDSVRDQIIEFRKNN</sequence>
<reference evidence="3" key="3">
    <citation type="submission" date="2015-06" db="UniProtKB">
        <authorList>
            <consortium name="EnsemblPlants"/>
        </authorList>
    </citation>
    <scope>IDENTIFICATION</scope>
    <source>
        <strain evidence="3">cv. Jemalong A17</strain>
    </source>
</reference>
<dbReference type="PaxDb" id="3880-AES88769"/>
<evidence type="ECO:0000313" key="3">
    <source>
        <dbReference type="EnsemblPlants" id="KEH17539"/>
    </source>
</evidence>
<organism evidence="2 4">
    <name type="scientific">Medicago truncatula</name>
    <name type="common">Barrel medic</name>
    <name type="synonym">Medicago tribuloides</name>
    <dbReference type="NCBI Taxonomy" id="3880"/>
    <lineage>
        <taxon>Eukaryota</taxon>
        <taxon>Viridiplantae</taxon>
        <taxon>Streptophyta</taxon>
        <taxon>Embryophyta</taxon>
        <taxon>Tracheophyta</taxon>
        <taxon>Spermatophyta</taxon>
        <taxon>Magnoliopsida</taxon>
        <taxon>eudicotyledons</taxon>
        <taxon>Gunneridae</taxon>
        <taxon>Pentapetalae</taxon>
        <taxon>rosids</taxon>
        <taxon>fabids</taxon>
        <taxon>Fabales</taxon>
        <taxon>Fabaceae</taxon>
        <taxon>Papilionoideae</taxon>
        <taxon>50 kb inversion clade</taxon>
        <taxon>NPAAA clade</taxon>
        <taxon>Hologalegina</taxon>
        <taxon>IRL clade</taxon>
        <taxon>Trifolieae</taxon>
        <taxon>Medicago</taxon>
    </lineage>
</organism>
<dbReference type="HOGENOM" id="CLU_189426_0_0_1"/>
<dbReference type="AlphaFoldDB" id="A0A072TIZ2"/>
<evidence type="ECO:0000313" key="4">
    <source>
        <dbReference type="Proteomes" id="UP000002051"/>
    </source>
</evidence>
<dbReference type="EMBL" id="KL402734">
    <property type="protein sequence ID" value="KEH17539.1"/>
    <property type="molecule type" value="Genomic_DNA"/>
</dbReference>
<name>A0A072TIZ2_MEDTR</name>
<gene>
    <name evidence="2" type="ORF">MTR_0009s0380</name>
</gene>
<feature type="region of interest" description="Disordered" evidence="1">
    <location>
        <begin position="1"/>
        <end position="25"/>
    </location>
</feature>
<keyword evidence="4" id="KW-1185">Reference proteome</keyword>
<feature type="compositionally biased region" description="Polar residues" evidence="1">
    <location>
        <begin position="12"/>
        <end position="23"/>
    </location>
</feature>
<evidence type="ECO:0000256" key="1">
    <source>
        <dbReference type="SAM" id="MobiDB-lite"/>
    </source>
</evidence>
<dbReference type="Proteomes" id="UP000002051">
    <property type="component" value="Unassembled WGS sequence"/>
</dbReference>
<feature type="compositionally biased region" description="Basic and acidic residues" evidence="1">
    <location>
        <begin position="1"/>
        <end position="10"/>
    </location>
</feature>
<protein>
    <submittedName>
        <fullName evidence="2 3">Uncharacterized protein</fullName>
    </submittedName>
</protein>
<dbReference type="EnsemblPlants" id="KEH17539">
    <property type="protein sequence ID" value="KEH17539"/>
    <property type="gene ID" value="MTR_0009s0380"/>
</dbReference>